<comment type="similarity">
    <text evidence="2 6">Belongs to the anoctamin family.</text>
</comment>
<keyword evidence="9" id="KW-1185">Reference proteome</keyword>
<evidence type="ECO:0000256" key="6">
    <source>
        <dbReference type="RuleBase" id="RU280814"/>
    </source>
</evidence>
<feature type="domain" description="Anoctamin transmembrane" evidence="7">
    <location>
        <begin position="162"/>
        <end position="735"/>
    </location>
</feature>
<proteinExistence type="inferred from homology"/>
<feature type="transmembrane region" description="Helical" evidence="6">
    <location>
        <begin position="353"/>
        <end position="373"/>
    </location>
</feature>
<dbReference type="PANTHER" id="PTHR12308">
    <property type="entry name" value="ANOCTAMIN"/>
    <property type="match status" value="1"/>
</dbReference>
<dbReference type="GeneTree" id="ENSGT00940000158300"/>
<protein>
    <recommendedName>
        <fullName evidence="6">Anoctamin</fullName>
    </recommendedName>
</protein>
<reference evidence="9" key="1">
    <citation type="submission" date="2015-09" db="EMBL/GenBank/DDBJ databases">
        <authorList>
            <person name="Sai Rama Sridatta P."/>
        </authorList>
    </citation>
    <scope>NUCLEOTIDE SEQUENCE [LARGE SCALE GENOMIC DNA]</scope>
</reference>
<evidence type="ECO:0000313" key="8">
    <source>
        <dbReference type="Ensembl" id="ENSLCAP00010022238.1"/>
    </source>
</evidence>
<evidence type="ECO:0000259" key="7">
    <source>
        <dbReference type="Pfam" id="PF04547"/>
    </source>
</evidence>
<reference evidence="8" key="3">
    <citation type="submission" date="2025-09" db="UniProtKB">
        <authorList>
            <consortium name="Ensembl"/>
        </authorList>
    </citation>
    <scope>IDENTIFICATION</scope>
</reference>
<feature type="transmembrane region" description="Helical" evidence="6">
    <location>
        <begin position="589"/>
        <end position="613"/>
    </location>
</feature>
<feature type="transmembrane region" description="Helical" evidence="6">
    <location>
        <begin position="405"/>
        <end position="424"/>
    </location>
</feature>
<dbReference type="GO" id="GO:0005886">
    <property type="term" value="C:plasma membrane"/>
    <property type="evidence" value="ECO:0007669"/>
    <property type="project" value="TreeGrafter"/>
</dbReference>
<comment type="subcellular location">
    <subcellularLocation>
        <location evidence="1 6">Membrane</location>
        <topology evidence="1 6">Multi-pass membrane protein</topology>
    </subcellularLocation>
</comment>
<feature type="transmembrane region" description="Helical" evidence="6">
    <location>
        <begin position="538"/>
        <end position="565"/>
    </location>
</feature>
<evidence type="ECO:0000313" key="9">
    <source>
        <dbReference type="Proteomes" id="UP000314980"/>
    </source>
</evidence>
<reference evidence="8" key="2">
    <citation type="submission" date="2025-08" db="UniProtKB">
        <authorList>
            <consortium name="Ensembl"/>
        </authorList>
    </citation>
    <scope>IDENTIFICATION</scope>
</reference>
<dbReference type="InterPro" id="IPR049452">
    <property type="entry name" value="Anoctamin_TM"/>
</dbReference>
<dbReference type="InterPro" id="IPR007632">
    <property type="entry name" value="Anoctamin"/>
</dbReference>
<evidence type="ECO:0000256" key="1">
    <source>
        <dbReference type="ARBA" id="ARBA00004141"/>
    </source>
</evidence>
<evidence type="ECO:0000256" key="4">
    <source>
        <dbReference type="ARBA" id="ARBA00022989"/>
    </source>
</evidence>
<accession>A0A4W6DAR5</accession>
<evidence type="ECO:0000256" key="2">
    <source>
        <dbReference type="ARBA" id="ARBA00009671"/>
    </source>
</evidence>
<dbReference type="Ensembl" id="ENSLCAT00010022715.1">
    <property type="protein sequence ID" value="ENSLCAP00010022238.1"/>
    <property type="gene ID" value="ENSLCAG00010010449.1"/>
</dbReference>
<dbReference type="GO" id="GO:0005254">
    <property type="term" value="F:chloride channel activity"/>
    <property type="evidence" value="ECO:0007669"/>
    <property type="project" value="TreeGrafter"/>
</dbReference>
<keyword evidence="3 6" id="KW-0812">Transmembrane</keyword>
<sequence>MGVVRENGNDQALLPPVVRWFNHTPLSYDYVLVAKIIENKEREAFKKQTEYIEELKKKNMRVTKILDDDLVFYGIQAPKEIFEKYRYLLKVSDACNWSSDQNIVIRIVHFILNHTPIYSGETLRDLMKIKVFDAKFCLHERELKESWARWTACLQGQPITAVRNYFGEKVALYYLWLGWYTYLLIPPAVIGIVVFLYGLAFFNSSPLIKEVCEADTIMCPLCDKGCKVWQLSDTCTYAKVSQLFDNNGTVFFAMFMAVWATLFMAFWKRHRASFVCEWKVSDWCEEEEELILEIVNNADCEPKIYRHSYLRSTLVLICVTILVIIGLTHALVVFRVIAAVLLAEGSWEFLSTYSNAGAMMLGAVLHYLIIIVMTRVHRSLNVHLCVLSETRSFAATEKSFTVKMFTFQFFTYFSSLFYVAFFLGRINGHPGGYVRIAGKWRLEECHPSGCLTDLFIQMAIIMVLKQTISNVFEFAGPWFKRRRTQKLQRKCAHCYLKDESEAKQGAELCDNCKLRDWLSNYRLNDVDSFSLFNEFLEMVIQFSFTTIFVAAFPLAPLLALVNNIIEIRLDAIKMVTLERRLVPKKTNDIGVWTDVLEAIGVLAVIANGLVIGISSDFIPRLVYQYRYGPCANGTVTDIDCMVGYINNTLSIARMDDQSTKNDFSSYQMMTPHGWNATYCSYKDYRSHEDYSLTPQFWLILAVRFAFVILFEHIVVIFKFIAAWFVPSAPMVVKNDRLFDKLNRLKEELR</sequence>
<feature type="transmembrane region" description="Helical" evidence="6">
    <location>
        <begin position="249"/>
        <end position="267"/>
    </location>
</feature>
<organism evidence="8 9">
    <name type="scientific">Lates calcarifer</name>
    <name type="common">Barramundi</name>
    <name type="synonym">Holocentrus calcarifer</name>
    <dbReference type="NCBI Taxonomy" id="8187"/>
    <lineage>
        <taxon>Eukaryota</taxon>
        <taxon>Metazoa</taxon>
        <taxon>Chordata</taxon>
        <taxon>Craniata</taxon>
        <taxon>Vertebrata</taxon>
        <taxon>Euteleostomi</taxon>
        <taxon>Actinopterygii</taxon>
        <taxon>Neopterygii</taxon>
        <taxon>Teleostei</taxon>
        <taxon>Neoteleostei</taxon>
        <taxon>Acanthomorphata</taxon>
        <taxon>Carangaria</taxon>
        <taxon>Carangaria incertae sedis</taxon>
        <taxon>Centropomidae</taxon>
        <taxon>Lates</taxon>
    </lineage>
</organism>
<feature type="transmembrane region" description="Helical" evidence="6">
    <location>
        <begin position="173"/>
        <end position="197"/>
    </location>
</feature>
<evidence type="ECO:0000256" key="3">
    <source>
        <dbReference type="ARBA" id="ARBA00022692"/>
    </source>
</evidence>
<feature type="transmembrane region" description="Helical" evidence="6">
    <location>
        <begin position="313"/>
        <end position="341"/>
    </location>
</feature>
<keyword evidence="4 6" id="KW-1133">Transmembrane helix</keyword>
<gene>
    <name evidence="8" type="primary">ANO9</name>
    <name evidence="8" type="synonym">LOC108876741</name>
</gene>
<dbReference type="Proteomes" id="UP000314980">
    <property type="component" value="Unassembled WGS sequence"/>
</dbReference>
<dbReference type="AlphaFoldDB" id="A0A4W6DAR5"/>
<evidence type="ECO:0000256" key="5">
    <source>
        <dbReference type="ARBA" id="ARBA00023136"/>
    </source>
</evidence>
<keyword evidence="5 6" id="KW-0472">Membrane</keyword>
<dbReference type="Pfam" id="PF04547">
    <property type="entry name" value="Anoctamin"/>
    <property type="match status" value="1"/>
</dbReference>
<name>A0A4W6DAR5_LATCA</name>
<dbReference type="PANTHER" id="PTHR12308:SF37">
    <property type="entry name" value="ANOCTAMIN-9"/>
    <property type="match status" value="1"/>
</dbReference>
<feature type="transmembrane region" description="Helical" evidence="6">
    <location>
        <begin position="696"/>
        <end position="725"/>
    </location>
</feature>